<dbReference type="SUPFAM" id="SSF46785">
    <property type="entry name" value="Winged helix' DNA-binding domain"/>
    <property type="match status" value="2"/>
</dbReference>
<dbReference type="PANTHER" id="PTHR34298:SF2">
    <property type="entry name" value="SEGREGATION AND CONDENSATION PROTEIN B"/>
    <property type="match status" value="1"/>
</dbReference>
<feature type="region of interest" description="Disordered" evidence="5">
    <location>
        <begin position="1"/>
        <end position="32"/>
    </location>
</feature>
<dbReference type="Proteomes" id="UP001589748">
    <property type="component" value="Unassembled WGS sequence"/>
</dbReference>
<organism evidence="6 7">
    <name type="scientific">Kineococcus gynurae</name>
    <dbReference type="NCBI Taxonomy" id="452979"/>
    <lineage>
        <taxon>Bacteria</taxon>
        <taxon>Bacillati</taxon>
        <taxon>Actinomycetota</taxon>
        <taxon>Actinomycetes</taxon>
        <taxon>Kineosporiales</taxon>
        <taxon>Kineosporiaceae</taxon>
        <taxon>Kineococcus</taxon>
    </lineage>
</organism>
<keyword evidence="3" id="KW-0159">Chromosome partition</keyword>
<evidence type="ECO:0000313" key="7">
    <source>
        <dbReference type="Proteomes" id="UP001589748"/>
    </source>
</evidence>
<evidence type="ECO:0000256" key="1">
    <source>
        <dbReference type="ARBA" id="ARBA00022490"/>
    </source>
</evidence>
<evidence type="ECO:0000256" key="3">
    <source>
        <dbReference type="ARBA" id="ARBA00022829"/>
    </source>
</evidence>
<gene>
    <name evidence="6" type="primary">scpB</name>
    <name evidence="6" type="ORF">ACFFVI_17970</name>
</gene>
<dbReference type="InterPro" id="IPR036388">
    <property type="entry name" value="WH-like_DNA-bd_sf"/>
</dbReference>
<dbReference type="InterPro" id="IPR036390">
    <property type="entry name" value="WH_DNA-bd_sf"/>
</dbReference>
<feature type="compositionally biased region" description="Polar residues" evidence="5">
    <location>
        <begin position="1"/>
        <end position="16"/>
    </location>
</feature>
<keyword evidence="2" id="KW-0132">Cell division</keyword>
<protein>
    <submittedName>
        <fullName evidence="6">SMC-Scp complex subunit ScpB</fullName>
    </submittedName>
</protein>
<reference evidence="6 7" key="1">
    <citation type="submission" date="2024-09" db="EMBL/GenBank/DDBJ databases">
        <authorList>
            <person name="Sun Q."/>
            <person name="Mori K."/>
        </authorList>
    </citation>
    <scope>NUCLEOTIDE SEQUENCE [LARGE SCALE GENOMIC DNA]</scope>
    <source>
        <strain evidence="6 7">TISTR 1856</strain>
    </source>
</reference>
<keyword evidence="7" id="KW-1185">Reference proteome</keyword>
<evidence type="ECO:0000256" key="4">
    <source>
        <dbReference type="ARBA" id="ARBA00023306"/>
    </source>
</evidence>
<dbReference type="Gene3D" id="1.10.10.10">
    <property type="entry name" value="Winged helix-like DNA-binding domain superfamily/Winged helix DNA-binding domain"/>
    <property type="match status" value="2"/>
</dbReference>
<dbReference type="InterPro" id="IPR005234">
    <property type="entry name" value="ScpB_csome_segregation"/>
</dbReference>
<dbReference type="EMBL" id="JBHMDM010000012">
    <property type="protein sequence ID" value="MFB9378849.1"/>
    <property type="molecule type" value="Genomic_DNA"/>
</dbReference>
<accession>A0ABV5LXT3</accession>
<dbReference type="Pfam" id="PF04079">
    <property type="entry name" value="SMC_ScpB"/>
    <property type="match status" value="1"/>
</dbReference>
<dbReference type="PANTHER" id="PTHR34298">
    <property type="entry name" value="SEGREGATION AND CONDENSATION PROTEIN B"/>
    <property type="match status" value="1"/>
</dbReference>
<sequence length="289" mass="30317">MSTTDPTGATPVTSLNGGRPEDALPQDEDAGAGLTTDVGLRAAFEAVLMVADDPVPAAALARATGIETDDAAQALRELAGSYDEEGRGFELREVAGGWRMYSRAAHADVVEAFLLDGQTAKLTQAALETLAIVAYRQPVSRSRVSAVRGVAVDGVMRTLLTRGLVSEAGVEATSGATLYRTTAEFLHRMGLESLEQLPPLAPFLPDDVPVEDVGPPEVLAVPARVPAVAPAADVEGSSMRDNESFAAVAPDGDASGPDREPDGTSATDPVEDPRHDQQPDQQHDQQEER</sequence>
<feature type="compositionally biased region" description="Basic and acidic residues" evidence="5">
    <location>
        <begin position="271"/>
        <end position="289"/>
    </location>
</feature>
<feature type="region of interest" description="Disordered" evidence="5">
    <location>
        <begin position="232"/>
        <end position="289"/>
    </location>
</feature>
<dbReference type="RefSeq" id="WP_380134250.1">
    <property type="nucleotide sequence ID" value="NZ_JBHLUI010000001.1"/>
</dbReference>
<proteinExistence type="predicted"/>
<keyword evidence="1" id="KW-0963">Cytoplasm</keyword>
<comment type="caution">
    <text evidence="6">The sequence shown here is derived from an EMBL/GenBank/DDBJ whole genome shotgun (WGS) entry which is preliminary data.</text>
</comment>
<evidence type="ECO:0000256" key="2">
    <source>
        <dbReference type="ARBA" id="ARBA00022618"/>
    </source>
</evidence>
<evidence type="ECO:0000313" key="6">
    <source>
        <dbReference type="EMBL" id="MFB9378849.1"/>
    </source>
</evidence>
<name>A0ABV5LXT3_9ACTN</name>
<evidence type="ECO:0000256" key="5">
    <source>
        <dbReference type="SAM" id="MobiDB-lite"/>
    </source>
</evidence>
<keyword evidence="4" id="KW-0131">Cell cycle</keyword>
<dbReference type="NCBIfam" id="TIGR00281">
    <property type="entry name" value="SMC-Scp complex subunit ScpB"/>
    <property type="match status" value="1"/>
</dbReference>